<protein>
    <recommendedName>
        <fullName evidence="3">Capsid protein</fullName>
    </recommendedName>
</protein>
<dbReference type="Proteomes" id="UP000321306">
    <property type="component" value="Unassembled WGS sequence"/>
</dbReference>
<dbReference type="OrthoDB" id="3035613at2"/>
<evidence type="ECO:0000313" key="2">
    <source>
        <dbReference type="Proteomes" id="UP000321306"/>
    </source>
</evidence>
<name>A0A511N8H9_DEIC1</name>
<dbReference type="AlphaFoldDB" id="A0A511N8H9"/>
<evidence type="ECO:0000313" key="1">
    <source>
        <dbReference type="EMBL" id="GEM48701.1"/>
    </source>
</evidence>
<dbReference type="RefSeq" id="WP_146887994.1">
    <property type="nucleotide sequence ID" value="NZ_BJXB01000023.1"/>
</dbReference>
<accession>A0A511N8H9</accession>
<keyword evidence="2" id="KW-1185">Reference proteome</keyword>
<evidence type="ECO:0008006" key="3">
    <source>
        <dbReference type="Google" id="ProtNLM"/>
    </source>
</evidence>
<proteinExistence type="predicted"/>
<gene>
    <name evidence="1" type="ORF">DC3_43360</name>
</gene>
<sequence>MTIPNSELNTGVDSGVFSGSNGVFNAPESYEQFVKAISATSNQTDHATFTGTAAYRRESLEGTMRKIIATRKTFKLLNVLPKDSTESYLDEWAVQTDIGGQPGGIFAGEYGNNLDPESGDYERKVAFSKFMQTPAGVTLAQAKQKGLESARALENNNAILRLLRGINWSCYHGDSKVSPKMIDGIYSQIKSHNNGQNIMDVWSTGAISDISNVDALVDKLNTAAGKVVGQESYGELTDIYMDPMVQVALDRNLDPAYRVQLDKEEVKYGAPVRAIRTSFGDIKTNFDVHIEGNDNSMPQYGRGRDVSKGPGVSGGVAVTAQSNVAGTRFISGTEGTYIYAVVFVNANGIEGMPIMTDPVAVGVNGAAQLVIQPPVDRTQTGVKIFRSKRNPSGVPSWRDFRLVESIPANSDRNAATTYVDKNRLIPGRSPIFLLNLDPMSIKWKNYVPMMTWPLAQIDTTYRWLVLNYGYLQLGIPQHFFYIENFVSPYSAWQPF</sequence>
<comment type="caution">
    <text evidence="1">The sequence shown here is derived from an EMBL/GenBank/DDBJ whole genome shotgun (WGS) entry which is preliminary data.</text>
</comment>
<organism evidence="1 2">
    <name type="scientific">Deinococcus cellulosilyticus (strain DSM 18568 / NBRC 106333 / KACC 11606 / 5516J-15)</name>
    <dbReference type="NCBI Taxonomy" id="1223518"/>
    <lineage>
        <taxon>Bacteria</taxon>
        <taxon>Thermotogati</taxon>
        <taxon>Deinococcota</taxon>
        <taxon>Deinococci</taxon>
        <taxon>Deinococcales</taxon>
        <taxon>Deinococcaceae</taxon>
        <taxon>Deinococcus</taxon>
    </lineage>
</organism>
<reference evidence="1 2" key="1">
    <citation type="submission" date="2019-07" db="EMBL/GenBank/DDBJ databases">
        <title>Whole genome shotgun sequence of Deinococcus cellulosilyticus NBRC 106333.</title>
        <authorList>
            <person name="Hosoyama A."/>
            <person name="Uohara A."/>
            <person name="Ohji S."/>
            <person name="Ichikawa N."/>
        </authorList>
    </citation>
    <scope>NUCLEOTIDE SEQUENCE [LARGE SCALE GENOMIC DNA]</scope>
    <source>
        <strain evidence="1 2">NBRC 106333</strain>
    </source>
</reference>
<dbReference type="EMBL" id="BJXB01000023">
    <property type="protein sequence ID" value="GEM48701.1"/>
    <property type="molecule type" value="Genomic_DNA"/>
</dbReference>